<reference evidence="2 4" key="1">
    <citation type="submission" date="2018-01" db="EMBL/GenBank/DDBJ databases">
        <title>The draft genome sequence of Cohaesibacter sp. H1304.</title>
        <authorList>
            <person name="Wang N.-N."/>
            <person name="Du Z.-J."/>
        </authorList>
    </citation>
    <scope>NUCLEOTIDE SEQUENCE [LARGE SCALE GENOMIC DNA]</scope>
    <source>
        <strain evidence="2 4">H1304</strain>
    </source>
</reference>
<name>A0A2N5XMA2_9HYPH</name>
<dbReference type="InterPro" id="IPR009683">
    <property type="entry name" value="Extensin-like_C"/>
</dbReference>
<protein>
    <recommendedName>
        <fullName evidence="1">Extensin-like C-terminal domain-containing protein</fullName>
    </recommendedName>
</protein>
<dbReference type="Pfam" id="PF06904">
    <property type="entry name" value="Extensin-like_C"/>
    <property type="match status" value="1"/>
</dbReference>
<dbReference type="AlphaFoldDB" id="A0A2N5XMA2"/>
<keyword evidence="4" id="KW-1185">Reference proteome</keyword>
<dbReference type="Proteomes" id="UP000234881">
    <property type="component" value="Unassembled WGS sequence"/>
</dbReference>
<feature type="domain" description="Extensin-like C-terminal" evidence="1">
    <location>
        <begin position="61"/>
        <end position="233"/>
    </location>
</feature>
<accession>A0A2N5XMA2</accession>
<dbReference type="RefSeq" id="WP_101532050.1">
    <property type="nucleotide sequence ID" value="NZ_PKUQ01000001.1"/>
</dbReference>
<evidence type="ECO:0000313" key="3">
    <source>
        <dbReference type="EMBL" id="PLW78967.1"/>
    </source>
</evidence>
<dbReference type="EMBL" id="PKUQ01000001">
    <property type="protein sequence ID" value="PLW78967.1"/>
    <property type="molecule type" value="Genomic_DNA"/>
</dbReference>
<evidence type="ECO:0000259" key="1">
    <source>
        <dbReference type="Pfam" id="PF06904"/>
    </source>
</evidence>
<evidence type="ECO:0000313" key="2">
    <source>
        <dbReference type="EMBL" id="PLW75560.1"/>
    </source>
</evidence>
<proteinExistence type="predicted"/>
<evidence type="ECO:0000313" key="4">
    <source>
        <dbReference type="Proteomes" id="UP000234881"/>
    </source>
</evidence>
<comment type="caution">
    <text evidence="2">The sequence shown here is derived from an EMBL/GenBank/DDBJ whole genome shotgun (WGS) entry which is preliminary data.</text>
</comment>
<organism evidence="2 4">
    <name type="scientific">Cohaesibacter celericrescens</name>
    <dbReference type="NCBI Taxonomy" id="2067669"/>
    <lineage>
        <taxon>Bacteria</taxon>
        <taxon>Pseudomonadati</taxon>
        <taxon>Pseudomonadota</taxon>
        <taxon>Alphaproteobacteria</taxon>
        <taxon>Hyphomicrobiales</taxon>
        <taxon>Cohaesibacteraceae</taxon>
    </lineage>
</organism>
<dbReference type="OrthoDB" id="9809788at2"/>
<dbReference type="PROSITE" id="PS51257">
    <property type="entry name" value="PROKAR_LIPOPROTEIN"/>
    <property type="match status" value="1"/>
</dbReference>
<dbReference type="EMBL" id="PKUQ01000050">
    <property type="protein sequence ID" value="PLW75560.1"/>
    <property type="molecule type" value="Genomic_DNA"/>
</dbReference>
<gene>
    <name evidence="3" type="ORF">C0081_01650</name>
    <name evidence="2" type="ORF">C0081_19690</name>
</gene>
<sequence length="233" mass="25906">MFNGKGFQARVICIVFGMLVLAGCVGLSDIEEIDQAQLQRDAVLPDPAISLQSCPVFDQGLVKAMPLPPINDRDGCGHPSPYLVQGWDGAYPVRFSSDAKLNCVMMTQLYRFFTEEVQPLAQKHLGQPVSDIQVAASYACRTRNSKKGAKISEHARLNAFDVSAMTFADGKVVNVEEDWHSYSKKGKFLRSFNRASCKYFTTVIGPGGDKYHQDHIHLDHGKHGRKGTWRLCQ</sequence>